<protein>
    <recommendedName>
        <fullName evidence="3">Bacterial Pleckstrin homology domain-containing protein</fullName>
    </recommendedName>
</protein>
<gene>
    <name evidence="1" type="ORF">H6G97_51140</name>
</gene>
<keyword evidence="2" id="KW-1185">Reference proteome</keyword>
<evidence type="ECO:0008006" key="3">
    <source>
        <dbReference type="Google" id="ProtNLM"/>
    </source>
</evidence>
<comment type="caution">
    <text evidence="1">The sequence shown here is derived from an EMBL/GenBank/DDBJ whole genome shotgun (WGS) entry which is preliminary data.</text>
</comment>
<accession>A0ABR8E976</accession>
<dbReference type="EMBL" id="JACJSI010000670">
    <property type="protein sequence ID" value="MBD2537104.1"/>
    <property type="molecule type" value="Genomic_DNA"/>
</dbReference>
<name>A0ABR8E976_9NOSO</name>
<dbReference type="RefSeq" id="WP_190736622.1">
    <property type="nucleotide sequence ID" value="NZ_JACJSI010000670.1"/>
</dbReference>
<organism evidence="1 2">
    <name type="scientific">Nostoc flagelliforme FACHB-838</name>
    <dbReference type="NCBI Taxonomy" id="2692904"/>
    <lineage>
        <taxon>Bacteria</taxon>
        <taxon>Bacillati</taxon>
        <taxon>Cyanobacteriota</taxon>
        <taxon>Cyanophyceae</taxon>
        <taxon>Nostocales</taxon>
        <taxon>Nostocaceae</taxon>
        <taxon>Nostoc</taxon>
    </lineage>
</organism>
<evidence type="ECO:0000313" key="1">
    <source>
        <dbReference type="EMBL" id="MBD2537104.1"/>
    </source>
</evidence>
<sequence length="118" mass="13659">MNLTLVNNNLQIEWEWHEQLLAFNICKNLVIPLNHITAVSTDQPVSSWSEIRNPGLVIPGIIKAGTYYSSRGKEFWYVTKDQDYLTLELKDESCQRIILTIDANQAWLERIHQFIAGN</sequence>
<evidence type="ECO:0000313" key="2">
    <source>
        <dbReference type="Proteomes" id="UP000623440"/>
    </source>
</evidence>
<proteinExistence type="predicted"/>
<reference evidence="1 2" key="1">
    <citation type="journal article" date="2020" name="ISME J.">
        <title>Comparative genomics reveals insights into cyanobacterial evolution and habitat adaptation.</title>
        <authorList>
            <person name="Chen M.Y."/>
            <person name="Teng W.K."/>
            <person name="Zhao L."/>
            <person name="Hu C.X."/>
            <person name="Zhou Y.K."/>
            <person name="Han B.P."/>
            <person name="Song L.R."/>
            <person name="Shu W.S."/>
        </authorList>
    </citation>
    <scope>NUCLEOTIDE SEQUENCE [LARGE SCALE GENOMIC DNA]</scope>
    <source>
        <strain evidence="1 2">FACHB-838</strain>
    </source>
</reference>
<dbReference type="Proteomes" id="UP000623440">
    <property type="component" value="Unassembled WGS sequence"/>
</dbReference>